<dbReference type="SMART" id="SM00547">
    <property type="entry name" value="ZnF_RBZ"/>
    <property type="match status" value="2"/>
</dbReference>
<keyword evidence="2 4" id="KW-0863">Zinc-finger</keyword>
<dbReference type="SUPFAM" id="SSF90209">
    <property type="entry name" value="Ran binding protein zinc finger-like"/>
    <property type="match status" value="1"/>
</dbReference>
<gene>
    <name evidence="8" type="ORF">OXX778_LOCUS10201</name>
</gene>
<dbReference type="EMBL" id="CAJNOC010001589">
    <property type="protein sequence ID" value="CAF0876597.1"/>
    <property type="molecule type" value="Genomic_DNA"/>
</dbReference>
<evidence type="ECO:0000313" key="9">
    <source>
        <dbReference type="Proteomes" id="UP000663879"/>
    </source>
</evidence>
<dbReference type="GO" id="GO:0008270">
    <property type="term" value="F:zinc ion binding"/>
    <property type="evidence" value="ECO:0007669"/>
    <property type="project" value="UniProtKB-KW"/>
</dbReference>
<reference evidence="8" key="1">
    <citation type="submission" date="2021-02" db="EMBL/GenBank/DDBJ databases">
        <authorList>
            <person name="Nowell W R."/>
        </authorList>
    </citation>
    <scope>NUCLEOTIDE SEQUENCE</scope>
    <source>
        <strain evidence="8">Ploen Becks lab</strain>
    </source>
</reference>
<evidence type="ECO:0000256" key="2">
    <source>
        <dbReference type="ARBA" id="ARBA00022771"/>
    </source>
</evidence>
<evidence type="ECO:0000256" key="3">
    <source>
        <dbReference type="ARBA" id="ARBA00022833"/>
    </source>
</evidence>
<name>A0A813XWC8_9BILA</name>
<dbReference type="Proteomes" id="UP000663879">
    <property type="component" value="Unassembled WGS sequence"/>
</dbReference>
<proteinExistence type="predicted"/>
<evidence type="ECO:0000256" key="1">
    <source>
        <dbReference type="ARBA" id="ARBA00022723"/>
    </source>
</evidence>
<evidence type="ECO:0000256" key="6">
    <source>
        <dbReference type="SAM" id="MobiDB-lite"/>
    </source>
</evidence>
<dbReference type="InterPro" id="IPR036443">
    <property type="entry name" value="Znf_RanBP2_sf"/>
</dbReference>
<feature type="region of interest" description="Disordered" evidence="6">
    <location>
        <begin position="1"/>
        <end position="22"/>
    </location>
</feature>
<organism evidence="8 9">
    <name type="scientific">Brachionus calyciflorus</name>
    <dbReference type="NCBI Taxonomy" id="104777"/>
    <lineage>
        <taxon>Eukaryota</taxon>
        <taxon>Metazoa</taxon>
        <taxon>Spiralia</taxon>
        <taxon>Gnathifera</taxon>
        <taxon>Rotifera</taxon>
        <taxon>Eurotatoria</taxon>
        <taxon>Monogononta</taxon>
        <taxon>Pseudotrocha</taxon>
        <taxon>Ploima</taxon>
        <taxon>Brachionidae</taxon>
        <taxon>Brachionus</taxon>
    </lineage>
</organism>
<dbReference type="PROSITE" id="PS50199">
    <property type="entry name" value="ZF_RANBP2_2"/>
    <property type="match status" value="1"/>
</dbReference>
<accession>A0A813XWC8</accession>
<dbReference type="InterPro" id="IPR001876">
    <property type="entry name" value="Znf_RanBP2"/>
</dbReference>
<keyword evidence="1" id="KW-0479">Metal-binding</keyword>
<keyword evidence="3" id="KW-0862">Zinc</keyword>
<evidence type="ECO:0000259" key="7">
    <source>
        <dbReference type="PROSITE" id="PS50199"/>
    </source>
</evidence>
<dbReference type="PROSITE" id="PS01358">
    <property type="entry name" value="ZF_RANBP2_1"/>
    <property type="match status" value="1"/>
</dbReference>
<comment type="caution">
    <text evidence="8">The sequence shown here is derived from an EMBL/GenBank/DDBJ whole genome shotgun (WGS) entry which is preliminary data.</text>
</comment>
<keyword evidence="5" id="KW-0175">Coiled coil</keyword>
<dbReference type="OrthoDB" id="10234066at2759"/>
<dbReference type="AlphaFoldDB" id="A0A813XWC8"/>
<feature type="domain" description="RanBP2-type" evidence="7">
    <location>
        <begin position="197"/>
        <end position="227"/>
    </location>
</feature>
<evidence type="ECO:0000313" key="8">
    <source>
        <dbReference type="EMBL" id="CAF0876597.1"/>
    </source>
</evidence>
<evidence type="ECO:0000256" key="5">
    <source>
        <dbReference type="SAM" id="Coils"/>
    </source>
</evidence>
<evidence type="ECO:0000256" key="4">
    <source>
        <dbReference type="PROSITE-ProRule" id="PRU00322"/>
    </source>
</evidence>
<feature type="compositionally biased region" description="Basic and acidic residues" evidence="6">
    <location>
        <begin position="1"/>
        <end position="16"/>
    </location>
</feature>
<feature type="coiled-coil region" evidence="5">
    <location>
        <begin position="134"/>
        <end position="195"/>
    </location>
</feature>
<keyword evidence="9" id="KW-1185">Reference proteome</keyword>
<sequence length="295" mass="35159">MNHNLEKSIDTEEKNCENGPFRSKSFSSFTKPHIQTYLCHKSDHPAKISALKKMYKMISIDKIKIKNHNKKRKFEYNKPSDDLLNILLKLQETHLDQKKTKITENNGDKNLFDLNRKLNYFNDAERIKFQEKSLKLLKIEVENRYNEKEELKKAIEELHNDISRRHKKFISPTEIKKLNSQIFELQKDKENLENQIKERLEWNCSKCTFLNKGTTKTCKKCTNERDYDILCDKCGHRNFMIDFICSNCKLFLDKSNELRTERNLIFNKANSVSPNVTFPTEKRFYIRPDQPNHTS</sequence>
<protein>
    <recommendedName>
        <fullName evidence="7">RanBP2-type domain-containing protein</fullName>
    </recommendedName>
</protein>